<evidence type="ECO:0000313" key="4">
    <source>
        <dbReference type="Proteomes" id="UP000256779"/>
    </source>
</evidence>
<dbReference type="Proteomes" id="UP000256779">
    <property type="component" value="Unassembled WGS sequence"/>
</dbReference>
<evidence type="ECO:0000313" key="3">
    <source>
        <dbReference type="EMBL" id="RED96567.1"/>
    </source>
</evidence>
<dbReference type="PROSITE" id="PS51257">
    <property type="entry name" value="PROKAR_LIPOPROTEIN"/>
    <property type="match status" value="1"/>
</dbReference>
<dbReference type="GO" id="GO:0070291">
    <property type="term" value="P:N-acylethanolamine metabolic process"/>
    <property type="evidence" value="ECO:0007669"/>
    <property type="project" value="TreeGrafter"/>
</dbReference>
<evidence type="ECO:0000256" key="1">
    <source>
        <dbReference type="SAM" id="SignalP"/>
    </source>
</evidence>
<protein>
    <submittedName>
        <fullName evidence="3">Glycerophosphoryl diester phosphodiesterase</fullName>
    </submittedName>
</protein>
<dbReference type="GO" id="GO:0006644">
    <property type="term" value="P:phospholipid metabolic process"/>
    <property type="evidence" value="ECO:0007669"/>
    <property type="project" value="TreeGrafter"/>
</dbReference>
<organism evidence="3 4">
    <name type="scientific">Marinoscillum furvescens DSM 4134</name>
    <dbReference type="NCBI Taxonomy" id="1122208"/>
    <lineage>
        <taxon>Bacteria</taxon>
        <taxon>Pseudomonadati</taxon>
        <taxon>Bacteroidota</taxon>
        <taxon>Cytophagia</taxon>
        <taxon>Cytophagales</taxon>
        <taxon>Reichenbachiellaceae</taxon>
        <taxon>Marinoscillum</taxon>
    </lineage>
</organism>
<dbReference type="SUPFAM" id="SSF51695">
    <property type="entry name" value="PLC-like phosphodiesterases"/>
    <property type="match status" value="1"/>
</dbReference>
<dbReference type="InterPro" id="IPR032160">
    <property type="entry name" value="DUF4996"/>
</dbReference>
<keyword evidence="1" id="KW-0732">Signal</keyword>
<dbReference type="AlphaFoldDB" id="A0A3D9L045"/>
<dbReference type="PROSITE" id="PS51704">
    <property type="entry name" value="GP_PDE"/>
    <property type="match status" value="1"/>
</dbReference>
<dbReference type="GO" id="GO:0005886">
    <property type="term" value="C:plasma membrane"/>
    <property type="evidence" value="ECO:0007669"/>
    <property type="project" value="TreeGrafter"/>
</dbReference>
<dbReference type="RefSeq" id="WP_115868855.1">
    <property type="nucleotide sequence ID" value="NZ_QREG01000014.1"/>
</dbReference>
<dbReference type="CDD" id="cd08566">
    <property type="entry name" value="GDPD_AtGDE_like"/>
    <property type="match status" value="1"/>
</dbReference>
<keyword evidence="4" id="KW-1185">Reference proteome</keyword>
<feature type="signal peptide" evidence="1">
    <location>
        <begin position="1"/>
        <end position="23"/>
    </location>
</feature>
<dbReference type="InterPro" id="IPR017946">
    <property type="entry name" value="PLC-like_Pdiesterase_TIM-brl"/>
</dbReference>
<sequence>MKLKSLLIFGLAVLCACSSSEQVAPQKNVHSIRDAFFNANSDEVLVVAHRGLWRSAPENSLPALEAAIKAGVDIIEIDIRRTKDGQLVLMHDQTLDRTTNGKGNVSDRYWSELQHLHLKNGLGRLTKWKIPTLEEAMTLVKGRAMVNLDKCYDYFPEAYTILEKTGTVDHVIMKGWHPLDAVRRDLGEYLDEIIYMPVISLDKTGARQSLENFQRHLSPPAYEFIFSADTSEVIGLFPDLRQTGARVWVNALWPELCAGRDDDLALTDPGAAWGWLRDSHVNIIQTDRPQLLLSYIK</sequence>
<dbReference type="OrthoDB" id="384721at2"/>
<dbReference type="GO" id="GO:0008889">
    <property type="term" value="F:glycerophosphodiester phosphodiesterase activity"/>
    <property type="evidence" value="ECO:0007669"/>
    <property type="project" value="TreeGrafter"/>
</dbReference>
<dbReference type="EMBL" id="QREG01000014">
    <property type="protein sequence ID" value="RED96567.1"/>
    <property type="molecule type" value="Genomic_DNA"/>
</dbReference>
<feature type="domain" description="GP-PDE" evidence="2">
    <location>
        <begin position="44"/>
        <end position="296"/>
    </location>
</feature>
<name>A0A3D9L045_MARFU</name>
<proteinExistence type="predicted"/>
<dbReference type="InterPro" id="IPR030395">
    <property type="entry name" value="GP_PDE_dom"/>
</dbReference>
<gene>
    <name evidence="3" type="ORF">C7460_11425</name>
</gene>
<dbReference type="Pfam" id="PF16387">
    <property type="entry name" value="DUF4996"/>
    <property type="match status" value="1"/>
</dbReference>
<feature type="chain" id="PRO_5017561421" evidence="1">
    <location>
        <begin position="24"/>
        <end position="297"/>
    </location>
</feature>
<accession>A0A3D9L045</accession>
<reference evidence="3 4" key="1">
    <citation type="submission" date="2018-07" db="EMBL/GenBank/DDBJ databases">
        <title>Genomic Encyclopedia of Type Strains, Phase IV (KMG-IV): sequencing the most valuable type-strain genomes for metagenomic binning, comparative biology and taxonomic classification.</title>
        <authorList>
            <person name="Goeker M."/>
        </authorList>
    </citation>
    <scope>NUCLEOTIDE SEQUENCE [LARGE SCALE GENOMIC DNA]</scope>
    <source>
        <strain evidence="3 4">DSM 4134</strain>
    </source>
</reference>
<dbReference type="Gene3D" id="3.20.20.190">
    <property type="entry name" value="Phosphatidylinositol (PI) phosphodiesterase"/>
    <property type="match status" value="1"/>
</dbReference>
<dbReference type="PANTHER" id="PTHR46320:SF1">
    <property type="entry name" value="GLYCEROPHOSPHODIESTER PHOSPHODIESTERASE 1"/>
    <property type="match status" value="1"/>
</dbReference>
<dbReference type="GO" id="GO:0006580">
    <property type="term" value="P:ethanolamine metabolic process"/>
    <property type="evidence" value="ECO:0007669"/>
    <property type="project" value="TreeGrafter"/>
</dbReference>
<dbReference type="PANTHER" id="PTHR46320">
    <property type="entry name" value="GLYCEROPHOSPHODIESTER PHOSPHODIESTERASE 1"/>
    <property type="match status" value="1"/>
</dbReference>
<comment type="caution">
    <text evidence="3">The sequence shown here is derived from an EMBL/GenBank/DDBJ whole genome shotgun (WGS) entry which is preliminary data.</text>
</comment>
<dbReference type="Pfam" id="PF03009">
    <property type="entry name" value="GDPD"/>
    <property type="match status" value="1"/>
</dbReference>
<evidence type="ECO:0000259" key="2">
    <source>
        <dbReference type="PROSITE" id="PS51704"/>
    </source>
</evidence>